<dbReference type="EMBL" id="CP003940">
    <property type="protein sequence ID" value="AFZ47223.1"/>
    <property type="molecule type" value="Genomic_DNA"/>
</dbReference>
<dbReference type="eggNOG" id="COG3827">
    <property type="taxonomic scope" value="Bacteria"/>
</dbReference>
<sequence length="543" mass="61351">MTVQKKNKLGIGVGISLLVLVGAGLGYYFGRRFLLGEELTPSRGAQIIPASAVATGFISTDINDWQQLEQFDTFGGREAIEETWQEWRAELEEENIEVNYQEDIEPWLGGLMIAFLPNAEDISEPDVGLIAGVKNKLKARDFLNKIKDNPDTEVIESEYQNITVYQIISDQDPEGIWFTFYDSQAVIGVSQTVVEQFIDTYRGADSIAPIKEANEATRQKLNESNPLLQFYITDYNYFIDDVITDSLDLPDTVEIPFIETAATTFSIQDHGINLSTVVSLSESLYSEIGSTTSHQLIDKIPENTIFMLDGIAIKNIWEQVENNRQLIPELDELITLVESFSQDFLNLNIRNDVFGWMDGEFAFALSVDQNNSFADTGIKGLFLMETGDRPLGESTLSRLEQFATFDTFLQIEREENEDVSSTKWITPEGQLLSYGWFENNRFFLNLSQEENIINTINNTPSLNNNETFTLTTQTLPRNNFGYVYFDIERTVNILNEFDPNLFADTPTEAEQIINALKGVAITSSSLDPNTSQLDINISLQKRN</sequence>
<evidence type="ECO:0000256" key="1">
    <source>
        <dbReference type="SAM" id="Phobius"/>
    </source>
</evidence>
<dbReference type="Proteomes" id="UP000010483">
    <property type="component" value="Chromosome"/>
</dbReference>
<accession>K9YMB1</accession>
<dbReference type="STRING" id="292563.Cyast_1258"/>
<dbReference type="KEGG" id="csn:Cyast_1258"/>
<keyword evidence="1" id="KW-0472">Membrane</keyword>
<dbReference type="BioCyc" id="CSTA292563:G1353-1266-MONOMER"/>
<evidence type="ECO:0000313" key="3">
    <source>
        <dbReference type="Proteomes" id="UP000010483"/>
    </source>
</evidence>
<protein>
    <recommendedName>
        <fullName evidence="4">DUF3352 domain-containing protein</fullName>
    </recommendedName>
</protein>
<dbReference type="PATRIC" id="fig|292563.3.peg.1318"/>
<organism evidence="2 3">
    <name type="scientific">Cyanobacterium stanieri (strain ATCC 29140 / PCC 7202)</name>
    <dbReference type="NCBI Taxonomy" id="292563"/>
    <lineage>
        <taxon>Bacteria</taxon>
        <taxon>Bacillati</taxon>
        <taxon>Cyanobacteriota</taxon>
        <taxon>Cyanophyceae</taxon>
        <taxon>Oscillatoriophycideae</taxon>
        <taxon>Chroococcales</taxon>
        <taxon>Geminocystaceae</taxon>
        <taxon>Cyanobacterium</taxon>
    </lineage>
</organism>
<keyword evidence="1" id="KW-0812">Transmembrane</keyword>
<dbReference type="HOGENOM" id="CLU_029185_0_0_3"/>
<dbReference type="InterPro" id="IPR021787">
    <property type="entry name" value="DUF3352"/>
</dbReference>
<dbReference type="AlphaFoldDB" id="K9YMB1"/>
<reference evidence="3" key="1">
    <citation type="journal article" date="2013" name="Proc. Natl. Acad. Sci. U.S.A.">
        <title>Improving the coverage of the cyanobacterial phylum using diversity-driven genome sequencing.</title>
        <authorList>
            <person name="Shih P.M."/>
            <person name="Wu D."/>
            <person name="Latifi A."/>
            <person name="Axen S.D."/>
            <person name="Fewer D.P."/>
            <person name="Talla E."/>
            <person name="Calteau A."/>
            <person name="Cai F."/>
            <person name="Tandeau de Marsac N."/>
            <person name="Rippka R."/>
            <person name="Herdman M."/>
            <person name="Sivonen K."/>
            <person name="Coursin T."/>
            <person name="Laurent T."/>
            <person name="Goodwin L."/>
            <person name="Nolan M."/>
            <person name="Davenport K.W."/>
            <person name="Han C.S."/>
            <person name="Rubin E.M."/>
            <person name="Eisen J.A."/>
            <person name="Woyke T."/>
            <person name="Gugger M."/>
            <person name="Kerfeld C.A."/>
        </authorList>
    </citation>
    <scope>NUCLEOTIDE SEQUENCE [LARGE SCALE GENOMIC DNA]</scope>
    <source>
        <strain evidence="3">ATCC 29140 / PCC 7202</strain>
    </source>
</reference>
<evidence type="ECO:0000313" key="2">
    <source>
        <dbReference type="EMBL" id="AFZ47223.1"/>
    </source>
</evidence>
<gene>
    <name evidence="2" type="ordered locus">Cyast_1258</name>
</gene>
<proteinExistence type="predicted"/>
<keyword evidence="3" id="KW-1185">Reference proteome</keyword>
<dbReference type="Pfam" id="PF11832">
    <property type="entry name" value="DUF3352"/>
    <property type="match status" value="1"/>
</dbReference>
<keyword evidence="1" id="KW-1133">Transmembrane helix</keyword>
<name>K9YMB1_CYASC</name>
<evidence type="ECO:0008006" key="4">
    <source>
        <dbReference type="Google" id="ProtNLM"/>
    </source>
</evidence>
<feature type="transmembrane region" description="Helical" evidence="1">
    <location>
        <begin position="9"/>
        <end position="29"/>
    </location>
</feature>